<protein>
    <submittedName>
        <fullName evidence="1">Uncharacterized protein</fullName>
    </submittedName>
</protein>
<proteinExistence type="predicted"/>
<gene>
    <name evidence="1" type="ORF">BGC33_11465</name>
</gene>
<organism evidence="1 2">
    <name type="scientific">Bathymodiolus thermophilus thioautotrophic gill symbiont</name>
    <dbReference type="NCBI Taxonomy" id="2360"/>
    <lineage>
        <taxon>Bacteria</taxon>
        <taxon>Pseudomonadati</taxon>
        <taxon>Pseudomonadota</taxon>
        <taxon>Gammaproteobacteria</taxon>
        <taxon>sulfur-oxidizing symbionts</taxon>
    </lineage>
</organism>
<accession>A0A1J5TWW4</accession>
<reference evidence="2" key="1">
    <citation type="submission" date="2016-09" db="EMBL/GenBank/DDBJ databases">
        <title>Genome Sequence of Bathymodiolus thermophilus sulfur-oxidizing gill endosymbiont.</title>
        <authorList>
            <person name="Ponnudurai R."/>
            <person name="Kleiner M."/>
            <person name="Sayavedra L."/>
            <person name="Thuermer A."/>
            <person name="Felbeck H."/>
            <person name="Schlueter R."/>
            <person name="Schweder T."/>
            <person name="Markert S."/>
        </authorList>
    </citation>
    <scope>NUCLEOTIDE SEQUENCE [LARGE SCALE GENOMIC DNA]</scope>
    <source>
        <strain evidence="2">BAT/CrabSpa'14</strain>
    </source>
</reference>
<dbReference type="EMBL" id="MIQH01000553">
    <property type="protein sequence ID" value="OIR24700.1"/>
    <property type="molecule type" value="Genomic_DNA"/>
</dbReference>
<evidence type="ECO:0000313" key="2">
    <source>
        <dbReference type="Proteomes" id="UP000182798"/>
    </source>
</evidence>
<name>A0A1J5TWW4_9GAMM</name>
<dbReference type="AlphaFoldDB" id="A0A1J5TWW4"/>
<dbReference type="RefSeq" id="WP_071564350.1">
    <property type="nucleotide sequence ID" value="NZ_MIQH01000553.1"/>
</dbReference>
<dbReference type="Proteomes" id="UP000182798">
    <property type="component" value="Unassembled WGS sequence"/>
</dbReference>
<dbReference type="OrthoDB" id="9809203at2"/>
<sequence>MQILCISSLETIYWEHLASSIENNITAIYISFYTGTTALRVRLIEKIQNFVNEISHSLKASTSLYLIDKKVVNRNFTIGGIAPLIKGKIGGNFDKYRINTPLGVGTIDLLAGKETVLLKKMPVF</sequence>
<comment type="caution">
    <text evidence="1">The sequence shown here is derived from an EMBL/GenBank/DDBJ whole genome shotgun (WGS) entry which is preliminary data.</text>
</comment>
<evidence type="ECO:0000313" key="1">
    <source>
        <dbReference type="EMBL" id="OIR24700.1"/>
    </source>
</evidence>